<dbReference type="Proteomes" id="UP000321490">
    <property type="component" value="Unassembled WGS sequence"/>
</dbReference>
<dbReference type="EMBL" id="VLKF01000001">
    <property type="protein sequence ID" value="TWH74860.1"/>
    <property type="molecule type" value="Genomic_DNA"/>
</dbReference>
<accession>A0A562IVJ7</accession>
<reference evidence="1 2" key="1">
    <citation type="submission" date="2019-07" db="EMBL/GenBank/DDBJ databases">
        <title>R&amp;d 2014.</title>
        <authorList>
            <person name="Klenk H.-P."/>
        </authorList>
    </citation>
    <scope>NUCLEOTIDE SEQUENCE [LARGE SCALE GENOMIC DNA]</scope>
    <source>
        <strain evidence="1 2">DSM 45764</strain>
    </source>
</reference>
<proteinExistence type="predicted"/>
<organism evidence="1 2">
    <name type="scientific">Modestobacter roseus</name>
    <dbReference type="NCBI Taxonomy" id="1181884"/>
    <lineage>
        <taxon>Bacteria</taxon>
        <taxon>Bacillati</taxon>
        <taxon>Actinomycetota</taxon>
        <taxon>Actinomycetes</taxon>
        <taxon>Geodermatophilales</taxon>
        <taxon>Geodermatophilaceae</taxon>
        <taxon>Modestobacter</taxon>
    </lineage>
</organism>
<protein>
    <submittedName>
        <fullName evidence="1">Uncharacterized protein</fullName>
    </submittedName>
</protein>
<sequence>MDDVRTLAAIPPRLSGRVVSIGVGSAIVPVAAFSGPAPVTPFPSELVARESA</sequence>
<evidence type="ECO:0000313" key="2">
    <source>
        <dbReference type="Proteomes" id="UP000321490"/>
    </source>
</evidence>
<dbReference type="RefSeq" id="WP_153362155.1">
    <property type="nucleotide sequence ID" value="NZ_ML762530.1"/>
</dbReference>
<keyword evidence="2" id="KW-1185">Reference proteome</keyword>
<name>A0A562IVJ7_9ACTN</name>
<gene>
    <name evidence="1" type="ORF">JD78_03405</name>
</gene>
<comment type="caution">
    <text evidence="1">The sequence shown here is derived from an EMBL/GenBank/DDBJ whole genome shotgun (WGS) entry which is preliminary data.</text>
</comment>
<evidence type="ECO:0000313" key="1">
    <source>
        <dbReference type="EMBL" id="TWH74860.1"/>
    </source>
</evidence>
<dbReference type="AlphaFoldDB" id="A0A562IVJ7"/>